<dbReference type="PANTHER" id="PTHR11461">
    <property type="entry name" value="SERINE PROTEASE INHIBITOR, SERPIN"/>
    <property type="match status" value="1"/>
</dbReference>
<keyword evidence="5" id="KW-1185">Reference proteome</keyword>
<name>A0ABR2LXT6_9ASPA</name>
<dbReference type="PANTHER" id="PTHR11461:SF211">
    <property type="entry name" value="GH10112P-RELATED"/>
    <property type="match status" value="1"/>
</dbReference>
<evidence type="ECO:0000256" key="2">
    <source>
        <dbReference type="RuleBase" id="RU000411"/>
    </source>
</evidence>
<feature type="domain" description="Serpin" evidence="3">
    <location>
        <begin position="13"/>
        <end position="386"/>
    </location>
</feature>
<comment type="caution">
    <text evidence="4">The sequence shown here is derived from an EMBL/GenBank/DDBJ whole genome shotgun (WGS) entry which is preliminary data.</text>
</comment>
<dbReference type="InterPro" id="IPR023796">
    <property type="entry name" value="Serpin_dom"/>
</dbReference>
<dbReference type="PROSITE" id="PS00284">
    <property type="entry name" value="SERPIN"/>
    <property type="match status" value="1"/>
</dbReference>
<dbReference type="CDD" id="cd02043">
    <property type="entry name" value="serpinP_plants"/>
    <property type="match status" value="1"/>
</dbReference>
<comment type="similarity">
    <text evidence="1 2">Belongs to the serpin family.</text>
</comment>
<sequence>MDLREAIAHQTSFSLQLASYVSSSLVSGSNLAFSPISIHAALALVAAGSKGETQQQILSVLRSGSVTELRALSSQIYDVVLADGSPSGGPRLTFAYGVWVDASLSLKPTFKEVLTSAYKAETKSVDFMGKAVEAREEVNSWVQGKTGGLIEELLPSGSVDNMTRLVLGNALYFKGDWHERFDLSLTKDSDFYLLDGRVVRAPFMTSKKKQYLSDYDDFKVLKMAYKQGDDKRQFSMYIFLPEARDGLSTLMEKLTSDSGFLNHHLPQYKAEVREFKIPKFKISCGFEASSLLKDLGLVRPFGADADLTEMVDSSAGRDLAVSSIFHKSFVEVNEEGTEAAAATAAVVMLRGLPPPPLDFVADHPFVFVIREDKTGVVLFIGHLMNPQTA</sequence>
<organism evidence="4 5">
    <name type="scientific">Platanthera guangdongensis</name>
    <dbReference type="NCBI Taxonomy" id="2320717"/>
    <lineage>
        <taxon>Eukaryota</taxon>
        <taxon>Viridiplantae</taxon>
        <taxon>Streptophyta</taxon>
        <taxon>Embryophyta</taxon>
        <taxon>Tracheophyta</taxon>
        <taxon>Spermatophyta</taxon>
        <taxon>Magnoliopsida</taxon>
        <taxon>Liliopsida</taxon>
        <taxon>Asparagales</taxon>
        <taxon>Orchidaceae</taxon>
        <taxon>Orchidoideae</taxon>
        <taxon>Orchideae</taxon>
        <taxon>Orchidinae</taxon>
        <taxon>Platanthera</taxon>
    </lineage>
</organism>
<dbReference type="InterPro" id="IPR036186">
    <property type="entry name" value="Serpin_sf"/>
</dbReference>
<dbReference type="Pfam" id="PF00079">
    <property type="entry name" value="Serpin"/>
    <property type="match status" value="1"/>
</dbReference>
<dbReference type="SMART" id="SM00093">
    <property type="entry name" value="SERPIN"/>
    <property type="match status" value="1"/>
</dbReference>
<accession>A0ABR2LXT6</accession>
<dbReference type="EMBL" id="JBBWWR010000014">
    <property type="protein sequence ID" value="KAK8953329.1"/>
    <property type="molecule type" value="Genomic_DNA"/>
</dbReference>
<dbReference type="InterPro" id="IPR000215">
    <property type="entry name" value="Serpin_fam"/>
</dbReference>
<dbReference type="InterPro" id="IPR042178">
    <property type="entry name" value="Serpin_sf_1"/>
</dbReference>
<dbReference type="SUPFAM" id="SSF56574">
    <property type="entry name" value="Serpins"/>
    <property type="match status" value="1"/>
</dbReference>
<evidence type="ECO:0000313" key="4">
    <source>
        <dbReference type="EMBL" id="KAK8953329.1"/>
    </source>
</evidence>
<reference evidence="4 5" key="1">
    <citation type="journal article" date="2022" name="Nat. Plants">
        <title>Genomes of leafy and leafless Platanthera orchids illuminate the evolution of mycoheterotrophy.</title>
        <authorList>
            <person name="Li M.H."/>
            <person name="Liu K.W."/>
            <person name="Li Z."/>
            <person name="Lu H.C."/>
            <person name="Ye Q.L."/>
            <person name="Zhang D."/>
            <person name="Wang J.Y."/>
            <person name="Li Y.F."/>
            <person name="Zhong Z.M."/>
            <person name="Liu X."/>
            <person name="Yu X."/>
            <person name="Liu D.K."/>
            <person name="Tu X.D."/>
            <person name="Liu B."/>
            <person name="Hao Y."/>
            <person name="Liao X.Y."/>
            <person name="Jiang Y.T."/>
            <person name="Sun W.H."/>
            <person name="Chen J."/>
            <person name="Chen Y.Q."/>
            <person name="Ai Y."/>
            <person name="Zhai J.W."/>
            <person name="Wu S.S."/>
            <person name="Zhou Z."/>
            <person name="Hsiao Y.Y."/>
            <person name="Wu W.L."/>
            <person name="Chen Y.Y."/>
            <person name="Lin Y.F."/>
            <person name="Hsu J.L."/>
            <person name="Li C.Y."/>
            <person name="Wang Z.W."/>
            <person name="Zhao X."/>
            <person name="Zhong W.Y."/>
            <person name="Ma X.K."/>
            <person name="Ma L."/>
            <person name="Huang J."/>
            <person name="Chen G.Z."/>
            <person name="Huang M.Z."/>
            <person name="Huang L."/>
            <person name="Peng D.H."/>
            <person name="Luo Y.B."/>
            <person name="Zou S.Q."/>
            <person name="Chen S.P."/>
            <person name="Lan S."/>
            <person name="Tsai W.C."/>
            <person name="Van de Peer Y."/>
            <person name="Liu Z.J."/>
        </authorList>
    </citation>
    <scope>NUCLEOTIDE SEQUENCE [LARGE SCALE GENOMIC DNA]</scope>
    <source>
        <strain evidence="4">Lor288</strain>
    </source>
</reference>
<evidence type="ECO:0000313" key="5">
    <source>
        <dbReference type="Proteomes" id="UP001412067"/>
    </source>
</evidence>
<dbReference type="Gene3D" id="3.30.497.10">
    <property type="entry name" value="Antithrombin, subunit I, domain 2"/>
    <property type="match status" value="1"/>
</dbReference>
<dbReference type="InterPro" id="IPR042185">
    <property type="entry name" value="Serpin_sf_2"/>
</dbReference>
<gene>
    <name evidence="4" type="ORF">KSP40_PGU009639</name>
</gene>
<protein>
    <submittedName>
        <fullName evidence="4">Serpin-ZXA</fullName>
    </submittedName>
</protein>
<dbReference type="Proteomes" id="UP001412067">
    <property type="component" value="Unassembled WGS sequence"/>
</dbReference>
<proteinExistence type="inferred from homology"/>
<dbReference type="InterPro" id="IPR023795">
    <property type="entry name" value="Serpin_CS"/>
</dbReference>
<dbReference type="Gene3D" id="2.30.39.10">
    <property type="entry name" value="Alpha-1-antitrypsin, domain 1"/>
    <property type="match status" value="1"/>
</dbReference>
<evidence type="ECO:0000256" key="1">
    <source>
        <dbReference type="ARBA" id="ARBA00009500"/>
    </source>
</evidence>
<evidence type="ECO:0000259" key="3">
    <source>
        <dbReference type="SMART" id="SM00093"/>
    </source>
</evidence>